<sequence length="136" mass="14740">MRFVRRLGLRLAMVLALLASGMVIGMATPAQAACSGVGSPDTITRFEGGREVAREWARENCDNNRVYRGYINDSANDGHCALAQYQDGSYFGTQGTDCTTNGSAAAYSFWDQTGNSSAQVRICSASCGVWWNTWGY</sequence>
<protein>
    <recommendedName>
        <fullName evidence="4">Secreted protein</fullName>
    </recommendedName>
</protein>
<name>A0A1W2FCI7_KIBAR</name>
<evidence type="ECO:0000256" key="1">
    <source>
        <dbReference type="SAM" id="SignalP"/>
    </source>
</evidence>
<accession>A0A1W2FCI7</accession>
<dbReference type="RefSeq" id="WP_143446690.1">
    <property type="nucleotide sequence ID" value="NZ_FWXV01000005.1"/>
</dbReference>
<reference evidence="2 3" key="1">
    <citation type="submission" date="2017-04" db="EMBL/GenBank/DDBJ databases">
        <authorList>
            <person name="Afonso C.L."/>
            <person name="Miller P.J."/>
            <person name="Scott M.A."/>
            <person name="Spackman E."/>
            <person name="Goraichik I."/>
            <person name="Dimitrov K.M."/>
            <person name="Suarez D.L."/>
            <person name="Swayne D.E."/>
        </authorList>
    </citation>
    <scope>NUCLEOTIDE SEQUENCE [LARGE SCALE GENOMIC DNA]</scope>
    <source>
        <strain evidence="2 3">DSM 43828</strain>
    </source>
</reference>
<feature type="chain" id="PRO_5012370915" description="Secreted protein" evidence="1">
    <location>
        <begin position="33"/>
        <end position="136"/>
    </location>
</feature>
<dbReference type="Proteomes" id="UP000192674">
    <property type="component" value="Unassembled WGS sequence"/>
</dbReference>
<dbReference type="OrthoDB" id="9907839at2"/>
<organism evidence="2 3">
    <name type="scientific">Kibdelosporangium aridum</name>
    <dbReference type="NCBI Taxonomy" id="2030"/>
    <lineage>
        <taxon>Bacteria</taxon>
        <taxon>Bacillati</taxon>
        <taxon>Actinomycetota</taxon>
        <taxon>Actinomycetes</taxon>
        <taxon>Pseudonocardiales</taxon>
        <taxon>Pseudonocardiaceae</taxon>
        <taxon>Kibdelosporangium</taxon>
    </lineage>
</organism>
<evidence type="ECO:0000313" key="2">
    <source>
        <dbReference type="EMBL" id="SMD19593.1"/>
    </source>
</evidence>
<keyword evidence="3" id="KW-1185">Reference proteome</keyword>
<evidence type="ECO:0000313" key="3">
    <source>
        <dbReference type="Proteomes" id="UP000192674"/>
    </source>
</evidence>
<proteinExistence type="predicted"/>
<dbReference type="EMBL" id="FWXV01000005">
    <property type="protein sequence ID" value="SMD19593.1"/>
    <property type="molecule type" value="Genomic_DNA"/>
</dbReference>
<evidence type="ECO:0008006" key="4">
    <source>
        <dbReference type="Google" id="ProtNLM"/>
    </source>
</evidence>
<gene>
    <name evidence="2" type="ORF">SAMN05661093_06211</name>
</gene>
<dbReference type="AlphaFoldDB" id="A0A1W2FCI7"/>
<keyword evidence="1" id="KW-0732">Signal</keyword>
<feature type="signal peptide" evidence="1">
    <location>
        <begin position="1"/>
        <end position="32"/>
    </location>
</feature>